<dbReference type="EMBL" id="SHKM01000001">
    <property type="protein sequence ID" value="RZT90637.1"/>
    <property type="molecule type" value="Genomic_DNA"/>
</dbReference>
<dbReference type="CDD" id="cd00075">
    <property type="entry name" value="HATPase"/>
    <property type="match status" value="1"/>
</dbReference>
<dbReference type="InterPro" id="IPR013727">
    <property type="entry name" value="2CSK_N"/>
</dbReference>
<dbReference type="InterPro" id="IPR003661">
    <property type="entry name" value="HisK_dim/P_dom"/>
</dbReference>
<evidence type="ECO:0000313" key="15">
    <source>
        <dbReference type="Proteomes" id="UP000292136"/>
    </source>
</evidence>
<gene>
    <name evidence="14" type="ORF">EV678_1457</name>
</gene>
<dbReference type="PRINTS" id="PR00344">
    <property type="entry name" value="BCTRLSENSOR"/>
</dbReference>
<keyword evidence="11" id="KW-0902">Two-component regulatory system</keyword>
<proteinExistence type="predicted"/>
<keyword evidence="9" id="KW-0067">ATP-binding</keyword>
<dbReference type="Proteomes" id="UP000292136">
    <property type="component" value="Unassembled WGS sequence"/>
</dbReference>
<sequence>MAAVQRPTPAYSLRRRLLLLLLAVSALIWVATIAAAFLRAHDLADDIFDAHLQQTARLLLATEPTSGHVEVRPTPGAAGGEVLFQIWRRTPQGPVLALHSAGAGQTPLTAVEGFVETRWNGGEWRFYSEWSRDGLRQVQVGQSHDIRYALAQEAAMRLLAPLILGLPLLAAALWVAVGRGLVPLARIAEQLDRRPPDSPQPLGSGPVPAEVAPLVQALDGLFARIARLLDNERQFTANAAHELRTPLAALKTQAQVALRAGEGEVRQRALLNVLEGTERLARLVEQLLTLARLDPGANASLQPLDPRPLAREVCAVLAPAAQSRQVDLALDLAGSDGDGSLTLAGNGDLLRILLRNLVDNAIRYTREGGHVWVSLARDGERVVLAVADDGPGIPAEARERALGRFTRLAPARAEGSGLGLSIVQRVAELHGAALSLGVGPEGNGLRVLVVFPPLAA</sequence>
<evidence type="ECO:0000256" key="12">
    <source>
        <dbReference type="ARBA" id="ARBA00023136"/>
    </source>
</evidence>
<dbReference type="InterPro" id="IPR005467">
    <property type="entry name" value="His_kinase_dom"/>
</dbReference>
<dbReference type="Gene3D" id="1.10.287.130">
    <property type="match status" value="1"/>
</dbReference>
<evidence type="ECO:0000256" key="6">
    <source>
        <dbReference type="ARBA" id="ARBA00022692"/>
    </source>
</evidence>
<dbReference type="PROSITE" id="PS50109">
    <property type="entry name" value="HIS_KIN"/>
    <property type="match status" value="1"/>
</dbReference>
<dbReference type="Pfam" id="PF08521">
    <property type="entry name" value="2CSK_N"/>
    <property type="match status" value="1"/>
</dbReference>
<protein>
    <recommendedName>
        <fullName evidence="3">histidine kinase</fullName>
        <ecNumber evidence="3">2.7.13.3</ecNumber>
    </recommendedName>
</protein>
<feature type="domain" description="Histidine kinase" evidence="13">
    <location>
        <begin position="238"/>
        <end position="455"/>
    </location>
</feature>
<dbReference type="PANTHER" id="PTHR45436">
    <property type="entry name" value="SENSOR HISTIDINE KINASE YKOH"/>
    <property type="match status" value="1"/>
</dbReference>
<dbReference type="Gene3D" id="3.30.565.10">
    <property type="entry name" value="Histidine kinase-like ATPase, C-terminal domain"/>
    <property type="match status" value="1"/>
</dbReference>
<evidence type="ECO:0000256" key="3">
    <source>
        <dbReference type="ARBA" id="ARBA00012438"/>
    </source>
</evidence>
<dbReference type="SMART" id="SM00388">
    <property type="entry name" value="HisKA"/>
    <property type="match status" value="1"/>
</dbReference>
<dbReference type="Gene3D" id="1.20.5.1040">
    <property type="entry name" value="Sensor protein qsec"/>
    <property type="match status" value="1"/>
</dbReference>
<dbReference type="InterPro" id="IPR036097">
    <property type="entry name" value="HisK_dim/P_sf"/>
</dbReference>
<evidence type="ECO:0000256" key="4">
    <source>
        <dbReference type="ARBA" id="ARBA00022553"/>
    </source>
</evidence>
<evidence type="ECO:0000313" key="14">
    <source>
        <dbReference type="EMBL" id="RZT90637.1"/>
    </source>
</evidence>
<dbReference type="InterPro" id="IPR036890">
    <property type="entry name" value="HATPase_C_sf"/>
</dbReference>
<comment type="catalytic activity">
    <reaction evidence="1">
        <text>ATP + protein L-histidine = ADP + protein N-phospho-L-histidine.</text>
        <dbReference type="EC" id="2.7.13.3"/>
    </reaction>
</comment>
<keyword evidence="12" id="KW-0472">Membrane</keyword>
<dbReference type="InterPro" id="IPR050428">
    <property type="entry name" value="TCS_sensor_his_kinase"/>
</dbReference>
<dbReference type="Pfam" id="PF02518">
    <property type="entry name" value="HATPase_c"/>
    <property type="match status" value="1"/>
</dbReference>
<dbReference type="CDD" id="cd00082">
    <property type="entry name" value="HisKA"/>
    <property type="match status" value="1"/>
</dbReference>
<keyword evidence="8 14" id="KW-0418">Kinase</keyword>
<evidence type="ECO:0000256" key="1">
    <source>
        <dbReference type="ARBA" id="ARBA00000085"/>
    </source>
</evidence>
<dbReference type="RefSeq" id="WP_130459019.1">
    <property type="nucleotide sequence ID" value="NZ_SHKM01000001.1"/>
</dbReference>
<accession>A0ABY0IU32</accession>
<dbReference type="SUPFAM" id="SSF47384">
    <property type="entry name" value="Homodimeric domain of signal transducing histidine kinase"/>
    <property type="match status" value="1"/>
</dbReference>
<evidence type="ECO:0000259" key="13">
    <source>
        <dbReference type="PROSITE" id="PS50109"/>
    </source>
</evidence>
<dbReference type="SMART" id="SM00387">
    <property type="entry name" value="HATPase_c"/>
    <property type="match status" value="1"/>
</dbReference>
<comment type="subcellular location">
    <subcellularLocation>
        <location evidence="2">Membrane</location>
        <topology evidence="2">Multi-pass membrane protein</topology>
    </subcellularLocation>
</comment>
<evidence type="ECO:0000256" key="8">
    <source>
        <dbReference type="ARBA" id="ARBA00022777"/>
    </source>
</evidence>
<dbReference type="InterPro" id="IPR004358">
    <property type="entry name" value="Sig_transdc_His_kin-like_C"/>
</dbReference>
<dbReference type="Pfam" id="PF00512">
    <property type="entry name" value="HisKA"/>
    <property type="match status" value="1"/>
</dbReference>
<organism evidence="14 15">
    <name type="scientific">Azospira oryzae</name>
    <dbReference type="NCBI Taxonomy" id="146939"/>
    <lineage>
        <taxon>Bacteria</taxon>
        <taxon>Pseudomonadati</taxon>
        <taxon>Pseudomonadota</taxon>
        <taxon>Betaproteobacteria</taxon>
        <taxon>Rhodocyclales</taxon>
        <taxon>Rhodocyclaceae</taxon>
        <taxon>Azospira</taxon>
    </lineage>
</organism>
<evidence type="ECO:0000256" key="5">
    <source>
        <dbReference type="ARBA" id="ARBA00022679"/>
    </source>
</evidence>
<evidence type="ECO:0000256" key="9">
    <source>
        <dbReference type="ARBA" id="ARBA00022840"/>
    </source>
</evidence>
<evidence type="ECO:0000256" key="2">
    <source>
        <dbReference type="ARBA" id="ARBA00004141"/>
    </source>
</evidence>
<evidence type="ECO:0000256" key="10">
    <source>
        <dbReference type="ARBA" id="ARBA00022989"/>
    </source>
</evidence>
<reference evidence="14 15" key="1">
    <citation type="submission" date="2019-02" db="EMBL/GenBank/DDBJ databases">
        <title>Genomic Encyclopedia of Type Strains, Phase IV (KMG-IV): sequencing the most valuable type-strain genomes for metagenomic binning, comparative biology and taxonomic classification.</title>
        <authorList>
            <person name="Goeker M."/>
        </authorList>
    </citation>
    <scope>NUCLEOTIDE SEQUENCE [LARGE SCALE GENOMIC DNA]</scope>
    <source>
        <strain evidence="14 15">DSM 21223</strain>
    </source>
</reference>
<comment type="caution">
    <text evidence="14">The sequence shown here is derived from an EMBL/GenBank/DDBJ whole genome shotgun (WGS) entry which is preliminary data.</text>
</comment>
<keyword evidence="4" id="KW-0597">Phosphoprotein</keyword>
<dbReference type="EC" id="2.7.13.3" evidence="3"/>
<dbReference type="SUPFAM" id="SSF55874">
    <property type="entry name" value="ATPase domain of HSP90 chaperone/DNA topoisomerase II/histidine kinase"/>
    <property type="match status" value="1"/>
</dbReference>
<dbReference type="InterPro" id="IPR003594">
    <property type="entry name" value="HATPase_dom"/>
</dbReference>
<keyword evidence="5" id="KW-0808">Transferase</keyword>
<keyword evidence="7" id="KW-0547">Nucleotide-binding</keyword>
<name>A0ABY0IU32_9RHOO</name>
<evidence type="ECO:0000256" key="11">
    <source>
        <dbReference type="ARBA" id="ARBA00023012"/>
    </source>
</evidence>
<evidence type="ECO:0000256" key="7">
    <source>
        <dbReference type="ARBA" id="ARBA00022741"/>
    </source>
</evidence>
<dbReference type="GO" id="GO:0016301">
    <property type="term" value="F:kinase activity"/>
    <property type="evidence" value="ECO:0007669"/>
    <property type="project" value="UniProtKB-KW"/>
</dbReference>
<keyword evidence="6" id="KW-0812">Transmembrane</keyword>
<keyword evidence="15" id="KW-1185">Reference proteome</keyword>
<keyword evidence="10" id="KW-1133">Transmembrane helix</keyword>
<dbReference type="PANTHER" id="PTHR45436:SF14">
    <property type="entry name" value="SENSOR PROTEIN QSEC"/>
    <property type="match status" value="1"/>
</dbReference>